<gene>
    <name evidence="9" type="ORF">IWQ62_000203</name>
</gene>
<dbReference type="PANTHER" id="PTHR28580:SF1">
    <property type="entry name" value="GENERAL TRANSCRIPTION FACTOR IIH SUBUNIT 5"/>
    <property type="match status" value="1"/>
</dbReference>
<proteinExistence type="inferred from homology"/>
<dbReference type="Proteomes" id="UP001150925">
    <property type="component" value="Unassembled WGS sequence"/>
</dbReference>
<dbReference type="InterPro" id="IPR035935">
    <property type="entry name" value="TFB5-like_sf"/>
</dbReference>
<comment type="similarity">
    <text evidence="2 8">Belongs to the TFB5 family.</text>
</comment>
<keyword evidence="3 8" id="KW-0227">DNA damage</keyword>
<dbReference type="EMBL" id="JANBPY010000007">
    <property type="protein sequence ID" value="KAJ1970043.1"/>
    <property type="molecule type" value="Genomic_DNA"/>
</dbReference>
<sequence>MVRAIKGVLIECDTTAKQIILALNERYSFIIEDLDDTHLFVNADCVTMLRSEIDKVIEDNTFKTDV</sequence>
<dbReference type="SUPFAM" id="SSF142897">
    <property type="entry name" value="TFB5-like"/>
    <property type="match status" value="1"/>
</dbReference>
<dbReference type="InterPro" id="IPR009400">
    <property type="entry name" value="TFIIH_TTDA/Tfb5"/>
</dbReference>
<dbReference type="AlphaFoldDB" id="A0A9W8AV96"/>
<evidence type="ECO:0000256" key="1">
    <source>
        <dbReference type="ARBA" id="ARBA00004123"/>
    </source>
</evidence>
<evidence type="ECO:0000256" key="4">
    <source>
        <dbReference type="ARBA" id="ARBA00023015"/>
    </source>
</evidence>
<evidence type="ECO:0000313" key="10">
    <source>
        <dbReference type="Proteomes" id="UP001150925"/>
    </source>
</evidence>
<keyword evidence="10" id="KW-1185">Reference proteome</keyword>
<evidence type="ECO:0000313" key="9">
    <source>
        <dbReference type="EMBL" id="KAJ1970043.1"/>
    </source>
</evidence>
<keyword evidence="6 8" id="KW-0234">DNA repair</keyword>
<dbReference type="PANTHER" id="PTHR28580">
    <property type="entry name" value="GENERAL TRANSCRIPTION FACTOR IIH SUBUNIT 5"/>
    <property type="match status" value="1"/>
</dbReference>
<comment type="subcellular location">
    <subcellularLocation>
        <location evidence="1 8">Nucleus</location>
    </subcellularLocation>
</comment>
<dbReference type="SMART" id="SM01395">
    <property type="entry name" value="Tbf5"/>
    <property type="match status" value="1"/>
</dbReference>
<keyword evidence="5 8" id="KW-0804">Transcription</keyword>
<dbReference type="GO" id="GO:0000439">
    <property type="term" value="C:transcription factor TFIIH core complex"/>
    <property type="evidence" value="ECO:0007669"/>
    <property type="project" value="UniProtKB-UniRule"/>
</dbReference>
<dbReference type="GO" id="GO:0005675">
    <property type="term" value="C:transcription factor TFIIH holo complex"/>
    <property type="evidence" value="ECO:0007669"/>
    <property type="project" value="TreeGrafter"/>
</dbReference>
<name>A0A9W8AV96_9FUNG</name>
<evidence type="ECO:0000256" key="8">
    <source>
        <dbReference type="RuleBase" id="RU368032"/>
    </source>
</evidence>
<comment type="function">
    <text evidence="8">In NER, TFIIH acts by opening DNA around the lesion to allow the excision of the damaged oligonucleotide and its replacement by a new DNA fragment. In transcription, TFIIH has an essential role in transcription initiation. When the pre-initiation complex (PIC) has been established, TFIIH is required for promoter opening and promoter escape.</text>
</comment>
<dbReference type="Gene3D" id="3.30.70.1220">
    <property type="entry name" value="TFB5-like"/>
    <property type="match status" value="1"/>
</dbReference>
<evidence type="ECO:0000256" key="3">
    <source>
        <dbReference type="ARBA" id="ARBA00022763"/>
    </source>
</evidence>
<organism evidence="9 10">
    <name type="scientific">Dispira parvispora</name>
    <dbReference type="NCBI Taxonomy" id="1520584"/>
    <lineage>
        <taxon>Eukaryota</taxon>
        <taxon>Fungi</taxon>
        <taxon>Fungi incertae sedis</taxon>
        <taxon>Zoopagomycota</taxon>
        <taxon>Kickxellomycotina</taxon>
        <taxon>Dimargaritomycetes</taxon>
        <taxon>Dimargaritales</taxon>
        <taxon>Dimargaritaceae</taxon>
        <taxon>Dispira</taxon>
    </lineage>
</organism>
<protein>
    <recommendedName>
        <fullName evidence="8">General transcription and DNA repair factor IIH subunit TFB5</fullName>
    </recommendedName>
</protein>
<keyword evidence="4 8" id="KW-0805">Transcription regulation</keyword>
<evidence type="ECO:0000256" key="5">
    <source>
        <dbReference type="ARBA" id="ARBA00023163"/>
    </source>
</evidence>
<accession>A0A9W8AV96</accession>
<evidence type="ECO:0000256" key="2">
    <source>
        <dbReference type="ARBA" id="ARBA00007470"/>
    </source>
</evidence>
<comment type="subunit">
    <text evidence="8">Component of the 7-subunit TFIIH core complex.</text>
</comment>
<comment type="caution">
    <text evidence="9">The sequence shown here is derived from an EMBL/GenBank/DDBJ whole genome shotgun (WGS) entry which is preliminary data.</text>
</comment>
<dbReference type="Pfam" id="PF06331">
    <property type="entry name" value="Tfb5"/>
    <property type="match status" value="1"/>
</dbReference>
<evidence type="ECO:0000256" key="7">
    <source>
        <dbReference type="ARBA" id="ARBA00023242"/>
    </source>
</evidence>
<keyword evidence="7 8" id="KW-0539">Nucleus</keyword>
<dbReference type="OrthoDB" id="354at2759"/>
<dbReference type="GO" id="GO:0006367">
    <property type="term" value="P:transcription initiation at RNA polymerase II promoter"/>
    <property type="evidence" value="ECO:0007669"/>
    <property type="project" value="UniProtKB-UniRule"/>
</dbReference>
<reference evidence="9" key="1">
    <citation type="submission" date="2022-07" db="EMBL/GenBank/DDBJ databases">
        <title>Phylogenomic reconstructions and comparative analyses of Kickxellomycotina fungi.</title>
        <authorList>
            <person name="Reynolds N.K."/>
            <person name="Stajich J.E."/>
            <person name="Barry K."/>
            <person name="Grigoriev I.V."/>
            <person name="Crous P."/>
            <person name="Smith M.E."/>
        </authorList>
    </citation>
    <scope>NUCLEOTIDE SEQUENCE</scope>
    <source>
        <strain evidence="9">RSA 1196</strain>
    </source>
</reference>
<evidence type="ECO:0000256" key="6">
    <source>
        <dbReference type="ARBA" id="ARBA00023204"/>
    </source>
</evidence>
<dbReference type="GO" id="GO:0006294">
    <property type="term" value="P:nucleotide-excision repair, preincision complex assembly"/>
    <property type="evidence" value="ECO:0007669"/>
    <property type="project" value="TreeGrafter"/>
</dbReference>